<dbReference type="PROSITE" id="PS00866">
    <property type="entry name" value="CPSASE_1"/>
    <property type="match status" value="1"/>
</dbReference>
<dbReference type="Gene3D" id="3.30.470.20">
    <property type="entry name" value="ATP-grasp fold, B domain"/>
    <property type="match status" value="1"/>
</dbReference>
<evidence type="ECO:0000256" key="4">
    <source>
        <dbReference type="ARBA" id="ARBA00022432"/>
    </source>
</evidence>
<dbReference type="PIRSF" id="PIRSF001594">
    <property type="entry name" value="Pyruv_carbox"/>
    <property type="match status" value="1"/>
</dbReference>
<evidence type="ECO:0000256" key="7">
    <source>
        <dbReference type="ARBA" id="ARBA00022741"/>
    </source>
</evidence>
<comment type="function">
    <text evidence="11">Catalyzes a 2-step reaction, involving the ATP-dependent carboxylation of the covalently attached biotin in the first step and the transfer of the carboxyl group to pyruvate in the second.</text>
</comment>
<dbReference type="InterPro" id="IPR055268">
    <property type="entry name" value="PCB-like"/>
</dbReference>
<evidence type="ECO:0000256" key="11">
    <source>
        <dbReference type="PIRNR" id="PIRNR001594"/>
    </source>
</evidence>
<keyword evidence="5 11" id="KW-0436">Ligase</keyword>
<keyword evidence="9 11" id="KW-0092">Biotin</keyword>
<dbReference type="SUPFAM" id="SSF51569">
    <property type="entry name" value="Aldolase"/>
    <property type="match status" value="1"/>
</dbReference>
<comment type="cofactor">
    <cofactor evidence="1 11">
        <name>biotin</name>
        <dbReference type="ChEBI" id="CHEBI:57586"/>
    </cofactor>
</comment>
<dbReference type="SUPFAM" id="SSF52440">
    <property type="entry name" value="PreATP-grasp domain"/>
    <property type="match status" value="1"/>
</dbReference>
<dbReference type="InterPro" id="IPR013785">
    <property type="entry name" value="Aldolase_TIM"/>
</dbReference>
<evidence type="ECO:0000256" key="6">
    <source>
        <dbReference type="ARBA" id="ARBA00022723"/>
    </source>
</evidence>
<dbReference type="PROSITE" id="PS50979">
    <property type="entry name" value="BC"/>
    <property type="match status" value="1"/>
</dbReference>
<organism evidence="16 17">
    <name type="scientific">Metaclostridioides mangenotii</name>
    <dbReference type="NCBI Taxonomy" id="1540"/>
    <lineage>
        <taxon>Bacteria</taxon>
        <taxon>Bacillati</taxon>
        <taxon>Bacillota</taxon>
        <taxon>Clostridia</taxon>
        <taxon>Peptostreptococcales</taxon>
        <taxon>Peptostreptococcaceae</taxon>
        <taxon>Metaclostridioides</taxon>
    </lineage>
</organism>
<dbReference type="PROSITE" id="PS00867">
    <property type="entry name" value="CPSASE_2"/>
    <property type="match status" value="1"/>
</dbReference>
<evidence type="ECO:0000256" key="1">
    <source>
        <dbReference type="ARBA" id="ARBA00001953"/>
    </source>
</evidence>
<dbReference type="SUPFAM" id="SSF56059">
    <property type="entry name" value="Glutathione synthetase ATP-binding domain-like"/>
    <property type="match status" value="1"/>
</dbReference>
<dbReference type="InterPro" id="IPR005482">
    <property type="entry name" value="Biotin_COase_C"/>
</dbReference>
<reference evidence="16 17" key="1">
    <citation type="submission" date="2021-03" db="EMBL/GenBank/DDBJ databases">
        <title>Genomic Encyclopedia of Type Strains, Phase IV (KMG-IV): sequencing the most valuable type-strain genomes for metagenomic binning, comparative biology and taxonomic classification.</title>
        <authorList>
            <person name="Goeker M."/>
        </authorList>
    </citation>
    <scope>NUCLEOTIDE SEQUENCE [LARGE SCALE GENOMIC DNA]</scope>
    <source>
        <strain evidence="16 17">DSM 1289</strain>
    </source>
</reference>
<dbReference type="InterPro" id="IPR000089">
    <property type="entry name" value="Biotin_lipoyl"/>
</dbReference>
<comment type="pathway">
    <text evidence="2">Carbohydrate biosynthesis; gluconeogenesis.</text>
</comment>
<dbReference type="SUPFAM" id="SSF89000">
    <property type="entry name" value="post-HMGL domain-like"/>
    <property type="match status" value="1"/>
</dbReference>
<dbReference type="Pfam" id="PF00289">
    <property type="entry name" value="Biotin_carb_N"/>
    <property type="match status" value="1"/>
</dbReference>
<dbReference type="InterPro" id="IPR011761">
    <property type="entry name" value="ATP-grasp"/>
</dbReference>
<dbReference type="Pfam" id="PF00364">
    <property type="entry name" value="Biotin_lipoyl"/>
    <property type="match status" value="1"/>
</dbReference>
<feature type="domain" description="Lipoyl-binding" evidence="12">
    <location>
        <begin position="1068"/>
        <end position="1143"/>
    </location>
</feature>
<dbReference type="PANTHER" id="PTHR43778:SF2">
    <property type="entry name" value="PYRUVATE CARBOXYLASE, MITOCHONDRIAL"/>
    <property type="match status" value="1"/>
</dbReference>
<dbReference type="PROSITE" id="PS00188">
    <property type="entry name" value="BIOTIN"/>
    <property type="match status" value="1"/>
</dbReference>
<dbReference type="InterPro" id="IPR003379">
    <property type="entry name" value="Carboxylase_cons_dom"/>
</dbReference>
<evidence type="ECO:0000259" key="15">
    <source>
        <dbReference type="PROSITE" id="PS50991"/>
    </source>
</evidence>
<dbReference type="Pfam" id="PF02786">
    <property type="entry name" value="CPSase_L_D2"/>
    <property type="match status" value="1"/>
</dbReference>
<dbReference type="InterPro" id="IPR005481">
    <property type="entry name" value="BC-like_N"/>
</dbReference>
<evidence type="ECO:0000259" key="12">
    <source>
        <dbReference type="PROSITE" id="PS50968"/>
    </source>
</evidence>
<dbReference type="EMBL" id="JAGGJX010000006">
    <property type="protein sequence ID" value="MBP1855980.1"/>
    <property type="molecule type" value="Genomic_DNA"/>
</dbReference>
<keyword evidence="17" id="KW-1185">Reference proteome</keyword>
<evidence type="ECO:0000256" key="2">
    <source>
        <dbReference type="ARBA" id="ARBA00004742"/>
    </source>
</evidence>
<dbReference type="PROSITE" id="PS50975">
    <property type="entry name" value="ATP_GRASP"/>
    <property type="match status" value="1"/>
</dbReference>
<dbReference type="Pfam" id="PF00682">
    <property type="entry name" value="HMGL-like"/>
    <property type="match status" value="1"/>
</dbReference>
<keyword evidence="8 11" id="KW-0067">ATP-binding</keyword>
<sequence length="1147" mass="128809">MLKKFNKVLVANRGEIAIRVFRACSELGIKSVGIYSKEDKYGLFRTKADESYLIGEDKGPIDAYLDIDGIIDLAKRKKVDAIHPGYGFLAENAEFARRCEEEGITFIGPSSDIMHMMGDKINSKKIAHEVEVPTIPGVDKAIKSTDEAKEIAKKIGYPVMIKASNGGGGRGIRIVTREEDLELEYETACSESRKAFGEDIIFIEKYISDPKHIEVQILGDEHGNVVHLYERDCSVQRRHQKIIEYAPAFSLDDKIRKAICDDAVKLAKHVGYINAGTLEFLVDASGEHYFIEMNTRVQVEHTVTEMVTGIDIVQSQILIAQGYALDSDEIDIKSQDSVEVRGYSIQCRITTEDPKNQFMPDTGKIQVYRTGSGFGIRLDGGNGFTGSNISPHYDSLLVKTISWDRTFKGAVSKTLRSIREFRVRGVKTNIGFLINVLNNDKFLNGQCSTKFIDENPELFDIRESKDRGTKLLQFIGDVVVNDNACKEKPFFDALHEPRLEVPAIQTEGSRDLFYKLGKEKYLEKIKNDKKILLTDTTMRDAHQSLLATRLRTYDLLQAAPATEKYMKDLFSLEMWGGATYDVAYRFLKESPWRRLQKLREEIPSIMFQMLLRASNGVGYKNYPDNLIAEFTRESAKQGIDVFRIFDSLNWIENIKPSLETALETGKIAEAAICYTGDVLDKTKTKYNMEYYVRMAQELESLGADIIAIKDMSGLLKPYSAYMLIKELKKNVKTPIHLHTHDTSGNGVATCLMASEAGVDIVDAALESVAGITSQPSLNAIVEALRNTERDTNIDLYGYDELSMYYKDLRKVYGKFESDLTTSYAEIYNYEIPGGQYTNLKPQADSLGLVNRFDEVKANYKVANQVVGDIIKVTPSSKVVGDLAIFMTKNKLTQENIIEEGKNLSFPDSVVDFCKGMIGQPEGGIPKDLSDVVLKGEKAITERPGSLLLDEDFGQIKGHLEDKYKMEANIRNILSYALYPKVYEDYLDHLEEYNDISKLESDVFFYGLNKNEECEVEIEEGKVLTIRLVEIGEVKEDGMRTIGFELNGMFREVEIKDTNYTGQVANIEKADMSDPHQVGASIPGKVVKILVKEGDTVTANQPLIVIEAMKMETNIVAKAAGVIKSIKVAQNDMVVDKQLLMMTSEISE</sequence>
<dbReference type="Proteomes" id="UP000767291">
    <property type="component" value="Unassembled WGS sequence"/>
</dbReference>
<evidence type="ECO:0000313" key="16">
    <source>
        <dbReference type="EMBL" id="MBP1855980.1"/>
    </source>
</evidence>
<dbReference type="SUPFAM" id="SSF51246">
    <property type="entry name" value="Rudiment single hybrid motif"/>
    <property type="match status" value="1"/>
</dbReference>
<keyword evidence="4" id="KW-0312">Gluconeogenesis</keyword>
<keyword evidence="16" id="KW-0670">Pyruvate</keyword>
<comment type="caution">
    <text evidence="16">The sequence shown here is derived from an EMBL/GenBank/DDBJ whole genome shotgun (WGS) entry which is preliminary data.</text>
</comment>
<dbReference type="SUPFAM" id="SSF51230">
    <property type="entry name" value="Single hybrid motif"/>
    <property type="match status" value="1"/>
</dbReference>
<evidence type="ECO:0000256" key="9">
    <source>
        <dbReference type="ARBA" id="ARBA00023267"/>
    </source>
</evidence>
<dbReference type="NCBIfam" id="NF006761">
    <property type="entry name" value="PRK09282.1"/>
    <property type="match status" value="1"/>
</dbReference>
<dbReference type="InterPro" id="IPR016185">
    <property type="entry name" value="PreATP-grasp_dom_sf"/>
</dbReference>
<accession>A0ABS4EDG0</accession>
<dbReference type="Gene3D" id="3.10.600.10">
    <property type="entry name" value="pyruvate carboxylase f1077a mutant domain"/>
    <property type="match status" value="1"/>
</dbReference>
<dbReference type="InterPro" id="IPR000891">
    <property type="entry name" value="PYR_CT"/>
</dbReference>
<feature type="domain" description="ATP-grasp" evidence="13">
    <location>
        <begin position="124"/>
        <end position="321"/>
    </location>
</feature>
<keyword evidence="7 11" id="KW-0547">Nucleotide-binding</keyword>
<evidence type="ECO:0000256" key="3">
    <source>
        <dbReference type="ARBA" id="ARBA00013057"/>
    </source>
</evidence>
<dbReference type="Pfam" id="PF02436">
    <property type="entry name" value="PYC_OADA"/>
    <property type="match status" value="1"/>
</dbReference>
<comment type="catalytic activity">
    <reaction evidence="11">
        <text>hydrogencarbonate + pyruvate + ATP = oxaloacetate + ADP + phosphate + H(+)</text>
        <dbReference type="Rhea" id="RHEA:20844"/>
        <dbReference type="ChEBI" id="CHEBI:15361"/>
        <dbReference type="ChEBI" id="CHEBI:15378"/>
        <dbReference type="ChEBI" id="CHEBI:16452"/>
        <dbReference type="ChEBI" id="CHEBI:17544"/>
        <dbReference type="ChEBI" id="CHEBI:30616"/>
        <dbReference type="ChEBI" id="CHEBI:43474"/>
        <dbReference type="ChEBI" id="CHEBI:456216"/>
        <dbReference type="EC" id="6.4.1.1"/>
    </reaction>
</comment>
<dbReference type="RefSeq" id="WP_209457364.1">
    <property type="nucleotide sequence ID" value="NZ_BAAACS010000016.1"/>
</dbReference>
<dbReference type="Gene3D" id="2.40.50.100">
    <property type="match status" value="1"/>
</dbReference>
<dbReference type="CDD" id="cd06850">
    <property type="entry name" value="biotinyl_domain"/>
    <property type="match status" value="1"/>
</dbReference>
<keyword evidence="6" id="KW-0479">Metal-binding</keyword>
<keyword evidence="10" id="KW-0511">Multifunctional enzyme</keyword>
<dbReference type="PROSITE" id="PS50991">
    <property type="entry name" value="PYR_CT"/>
    <property type="match status" value="1"/>
</dbReference>
<feature type="domain" description="Biotin carboxylation" evidence="14">
    <location>
        <begin position="4"/>
        <end position="457"/>
    </location>
</feature>
<evidence type="ECO:0000256" key="10">
    <source>
        <dbReference type="ARBA" id="ARBA00023268"/>
    </source>
</evidence>
<evidence type="ECO:0000259" key="14">
    <source>
        <dbReference type="PROSITE" id="PS50979"/>
    </source>
</evidence>
<dbReference type="EC" id="6.4.1.1" evidence="3 11"/>
<dbReference type="InterPro" id="IPR011053">
    <property type="entry name" value="Single_hybrid_motif"/>
</dbReference>
<protein>
    <recommendedName>
        <fullName evidence="3 11">Pyruvate carboxylase</fullName>
        <ecNumber evidence="3 11">6.4.1.1</ecNumber>
    </recommendedName>
</protein>
<name>A0ABS4EDG0_9FIRM</name>
<evidence type="ECO:0000256" key="8">
    <source>
        <dbReference type="ARBA" id="ARBA00022840"/>
    </source>
</evidence>
<gene>
    <name evidence="16" type="ORF">J2Z43_002382</name>
</gene>
<evidence type="ECO:0000313" key="17">
    <source>
        <dbReference type="Proteomes" id="UP000767291"/>
    </source>
</evidence>
<dbReference type="InterPro" id="IPR005479">
    <property type="entry name" value="CPAse_ATP-bd"/>
</dbReference>
<dbReference type="CDD" id="cd07937">
    <property type="entry name" value="DRE_TIM_PC_TC_5S"/>
    <property type="match status" value="1"/>
</dbReference>
<dbReference type="InterPro" id="IPR011054">
    <property type="entry name" value="Rudment_hybrid_motif"/>
</dbReference>
<dbReference type="Gene3D" id="3.20.20.70">
    <property type="entry name" value="Aldolase class I"/>
    <property type="match status" value="1"/>
</dbReference>
<feature type="domain" description="Pyruvate carboxyltransferase" evidence="15">
    <location>
        <begin position="531"/>
        <end position="799"/>
    </location>
</feature>
<dbReference type="Pfam" id="PF02785">
    <property type="entry name" value="Biotin_carb_C"/>
    <property type="match status" value="1"/>
</dbReference>
<dbReference type="InterPro" id="IPR001882">
    <property type="entry name" value="Biotin_BS"/>
</dbReference>
<dbReference type="GO" id="GO:0004736">
    <property type="term" value="F:pyruvate carboxylase activity"/>
    <property type="evidence" value="ECO:0007669"/>
    <property type="project" value="UniProtKB-EC"/>
</dbReference>
<dbReference type="PANTHER" id="PTHR43778">
    <property type="entry name" value="PYRUVATE CARBOXYLASE"/>
    <property type="match status" value="1"/>
</dbReference>
<dbReference type="NCBIfam" id="TIGR01235">
    <property type="entry name" value="pyruv_carbox"/>
    <property type="match status" value="1"/>
</dbReference>
<dbReference type="InterPro" id="IPR011764">
    <property type="entry name" value="Biotin_carboxylation_dom"/>
</dbReference>
<dbReference type="InterPro" id="IPR005930">
    <property type="entry name" value="Pyruv_COase"/>
</dbReference>
<proteinExistence type="predicted"/>
<evidence type="ECO:0000256" key="5">
    <source>
        <dbReference type="ARBA" id="ARBA00022598"/>
    </source>
</evidence>
<dbReference type="PROSITE" id="PS50968">
    <property type="entry name" value="BIOTINYL_LIPOYL"/>
    <property type="match status" value="1"/>
</dbReference>
<dbReference type="SMART" id="SM00878">
    <property type="entry name" value="Biotin_carb_C"/>
    <property type="match status" value="1"/>
</dbReference>
<dbReference type="NCBIfam" id="NF009554">
    <property type="entry name" value="PRK12999.1"/>
    <property type="match status" value="1"/>
</dbReference>
<evidence type="ECO:0000259" key="13">
    <source>
        <dbReference type="PROSITE" id="PS50975"/>
    </source>
</evidence>